<gene>
    <name evidence="2" type="ORF">D9758_007815</name>
</gene>
<organism evidence="2 3">
    <name type="scientific">Tetrapyrgos nigripes</name>
    <dbReference type="NCBI Taxonomy" id="182062"/>
    <lineage>
        <taxon>Eukaryota</taxon>
        <taxon>Fungi</taxon>
        <taxon>Dikarya</taxon>
        <taxon>Basidiomycota</taxon>
        <taxon>Agaricomycotina</taxon>
        <taxon>Agaricomycetes</taxon>
        <taxon>Agaricomycetidae</taxon>
        <taxon>Agaricales</taxon>
        <taxon>Marasmiineae</taxon>
        <taxon>Marasmiaceae</taxon>
        <taxon>Tetrapyrgos</taxon>
    </lineage>
</organism>
<proteinExistence type="predicted"/>
<evidence type="ECO:0000313" key="3">
    <source>
        <dbReference type="Proteomes" id="UP000559256"/>
    </source>
</evidence>
<name>A0A8H5FVG7_9AGAR</name>
<comment type="caution">
    <text evidence="2">The sequence shown here is derived from an EMBL/GenBank/DDBJ whole genome shotgun (WGS) entry which is preliminary data.</text>
</comment>
<dbReference type="Proteomes" id="UP000559256">
    <property type="component" value="Unassembled WGS sequence"/>
</dbReference>
<protein>
    <recommendedName>
        <fullName evidence="1">F-box domain-containing protein</fullName>
    </recommendedName>
</protein>
<dbReference type="InterPro" id="IPR032675">
    <property type="entry name" value="LRR_dom_sf"/>
</dbReference>
<dbReference type="SUPFAM" id="SSF52047">
    <property type="entry name" value="RNI-like"/>
    <property type="match status" value="1"/>
</dbReference>
<evidence type="ECO:0000259" key="1">
    <source>
        <dbReference type="Pfam" id="PF12937"/>
    </source>
</evidence>
<dbReference type="InterPro" id="IPR001810">
    <property type="entry name" value="F-box_dom"/>
</dbReference>
<accession>A0A8H5FVG7</accession>
<dbReference type="Gene3D" id="1.20.1280.50">
    <property type="match status" value="1"/>
</dbReference>
<sequence length="540" mass="62087">MTVTTSNVDLIDQEITQHQNTIRELKFHRNTFAPINQLPAEILCKIFMLCITPNEHYARTYRDSLRWSWIKVSHICQYWRSVALSCPSLWSRPDFLKPAWVPQMLQRSKMALLTVVLTDNWITPKSLDSIIAALQHLDRTRELTLSMSREHFEKLLPGINQAAPYLQTLSLDASFANYRKEPGVSLPEDFMKGDTPRLSRLELKDCYLPWESSLLKNLTFLKLHHLSTTPSPSLRQLMEILNRMPALELLDLKNVLPTDSTIVPSLYVTLPRLRMIRLDGEAAGCANVLNHLSFPSTAAMQLLCGMGNRDDSLALILSSLAEICSHFSTYRVYSMSVSCTRFGVIIDMGTTPLKSGHAQPWLLLSMQWPIDKNPSRMEAVRETCRILPPLTHLRTLTLQDMPKGFGLEFLEPLHHVNSLEVTGTCTRDVLYALMACEDDRVALLPFLRCMILRDVDFEDNSSVEEGLIDVLRDCLMTRYEHKAEVRQLRLMNCLRLDMMDVRLFNEIVVDIDWDKRELGFDDTDSEFDVDTDPEFYYLGR</sequence>
<dbReference type="OrthoDB" id="3172239at2759"/>
<dbReference type="AlphaFoldDB" id="A0A8H5FVG7"/>
<reference evidence="2 3" key="1">
    <citation type="journal article" date="2020" name="ISME J.">
        <title>Uncovering the hidden diversity of litter-decomposition mechanisms in mushroom-forming fungi.</title>
        <authorList>
            <person name="Floudas D."/>
            <person name="Bentzer J."/>
            <person name="Ahren D."/>
            <person name="Johansson T."/>
            <person name="Persson P."/>
            <person name="Tunlid A."/>
        </authorList>
    </citation>
    <scope>NUCLEOTIDE SEQUENCE [LARGE SCALE GENOMIC DNA]</scope>
    <source>
        <strain evidence="2 3">CBS 291.85</strain>
    </source>
</reference>
<feature type="domain" description="F-box" evidence="1">
    <location>
        <begin position="35"/>
        <end position="95"/>
    </location>
</feature>
<dbReference type="Gene3D" id="3.80.10.10">
    <property type="entry name" value="Ribonuclease Inhibitor"/>
    <property type="match status" value="1"/>
</dbReference>
<dbReference type="Pfam" id="PF12937">
    <property type="entry name" value="F-box-like"/>
    <property type="match status" value="1"/>
</dbReference>
<keyword evidence="3" id="KW-1185">Reference proteome</keyword>
<evidence type="ECO:0000313" key="2">
    <source>
        <dbReference type="EMBL" id="KAF5350233.1"/>
    </source>
</evidence>
<dbReference type="EMBL" id="JAACJM010000076">
    <property type="protein sequence ID" value="KAF5350233.1"/>
    <property type="molecule type" value="Genomic_DNA"/>
</dbReference>